<reference evidence="1 2" key="1">
    <citation type="submission" date="2024-09" db="EMBL/GenBank/DDBJ databases">
        <authorList>
            <person name="Sun Q."/>
            <person name="Mori K."/>
        </authorList>
    </citation>
    <scope>NUCLEOTIDE SEQUENCE [LARGE SCALE GENOMIC DNA]</scope>
    <source>
        <strain evidence="1 2">JCM 11411</strain>
    </source>
</reference>
<dbReference type="GeneID" id="93801671"/>
<name>A0ABV5XDS8_9NOCA</name>
<protein>
    <submittedName>
        <fullName evidence="1">Uncharacterized protein</fullName>
    </submittedName>
</protein>
<proteinExistence type="predicted"/>
<dbReference type="Proteomes" id="UP001589587">
    <property type="component" value="Unassembled WGS sequence"/>
</dbReference>
<evidence type="ECO:0000313" key="2">
    <source>
        <dbReference type="Proteomes" id="UP001589587"/>
    </source>
</evidence>
<dbReference type="RefSeq" id="WP_166813451.1">
    <property type="nucleotide sequence ID" value="NZ_JBEUOO010000025.1"/>
</dbReference>
<comment type="caution">
    <text evidence="1">The sequence shown here is derived from an EMBL/GenBank/DDBJ whole genome shotgun (WGS) entry which is preliminary data.</text>
</comment>
<organism evidence="1 2">
    <name type="scientific">Rhodococcus baikonurensis</name>
    <dbReference type="NCBI Taxonomy" id="172041"/>
    <lineage>
        <taxon>Bacteria</taxon>
        <taxon>Bacillati</taxon>
        <taxon>Actinomycetota</taxon>
        <taxon>Actinomycetes</taxon>
        <taxon>Mycobacteriales</taxon>
        <taxon>Nocardiaceae</taxon>
        <taxon>Rhodococcus</taxon>
        <taxon>Rhodococcus erythropolis group</taxon>
    </lineage>
</organism>
<dbReference type="EMBL" id="JBHMAS010000019">
    <property type="protein sequence ID" value="MFB9780127.1"/>
    <property type="molecule type" value="Genomic_DNA"/>
</dbReference>
<keyword evidence="2" id="KW-1185">Reference proteome</keyword>
<accession>A0ABV5XDS8</accession>
<gene>
    <name evidence="1" type="ORF">ACFFQ6_10580</name>
</gene>
<evidence type="ECO:0000313" key="1">
    <source>
        <dbReference type="EMBL" id="MFB9780127.1"/>
    </source>
</evidence>
<sequence length="48" mass="5502">MSVLPVFRASRVSGVGDHPLWRSHLGDFDGAATEWQRQDWLPRIARQV</sequence>